<dbReference type="Gene3D" id="3.40.50.300">
    <property type="entry name" value="P-loop containing nucleotide triphosphate hydrolases"/>
    <property type="match status" value="1"/>
</dbReference>
<name>A0A102LZF6_9BURK</name>
<dbReference type="EMBL" id="LOTN01000075">
    <property type="protein sequence ID" value="KUZ80943.1"/>
    <property type="molecule type" value="Genomic_DNA"/>
</dbReference>
<dbReference type="InterPro" id="IPR027417">
    <property type="entry name" value="P-loop_NTPase"/>
</dbReference>
<dbReference type="PANTHER" id="PTHR32114">
    <property type="entry name" value="ABC TRANSPORTER ABCH.3"/>
    <property type="match status" value="1"/>
</dbReference>
<accession>A0A102LZF6</accession>
<dbReference type="RefSeq" id="WP_059638112.1">
    <property type="nucleotide sequence ID" value="NZ_LOTK01000042.1"/>
</dbReference>
<dbReference type="Proteomes" id="UP000065521">
    <property type="component" value="Unassembled WGS sequence"/>
</dbReference>
<reference evidence="2 3" key="1">
    <citation type="submission" date="2015-11" db="EMBL/GenBank/DDBJ databases">
        <title>Expanding the genomic diversity of Burkholderia species for the development of highly accurate diagnostics.</title>
        <authorList>
            <person name="Sahl J."/>
            <person name="Keim P."/>
            <person name="Wagner D."/>
        </authorList>
    </citation>
    <scope>NUCLEOTIDE SEQUENCE [LARGE SCALE GENOMIC DNA]</scope>
    <source>
        <strain evidence="2 3">RF32-BP4</strain>
    </source>
</reference>
<sequence>MKITEILVRNFLGIREADVVLDKPVALFGGANGAGKSSMEEAVRLALTGDGTRVERKKDYDALLNTGATGGQITVAAGDIHNSITLPAGKLARGLPDDPRMALVLDAQRFARLTPAERRTFLYDLMGVKIGPDEMRKRLVSRLGYDAALPAGAAARLQAITPLLRAGFDAAQKEAVERTKAARAAWKAVTGETYGSQKAATWRPEPVEFDEAATNKLESDLASIDGEIGDVRELIGAAEASRTAANARASKIAELRAAASQYAKRSASLEHAEAQLKEFLPKVEALRASAGAAPAGVECTCPECGALLRYLHGVLSAAGGAAIDEDARAKLPEYEASLAMLQRAAGNRRADLDATDAAAKQLKLLEAEQFDFVSSTEIDEMRARLAELSERRGKVAADVAAARERQRRATASAEVQKAAQAHHADVTEWDRIAEALGPDGIPAELLNEALGPMNERLADLAAMSEWADVLLQSDMSILAGGRPYGLLSESERWRADAHLAAAITLLSGLRLLVLDRADLLIADERDRLLYWLDDLAFTDQIDTALVFMSLKAPPKALPESIEAFWIENHRVVPVCAHAPAAAPA</sequence>
<dbReference type="SUPFAM" id="SSF52540">
    <property type="entry name" value="P-loop containing nucleoside triphosphate hydrolases"/>
    <property type="match status" value="1"/>
</dbReference>
<proteinExistence type="predicted"/>
<dbReference type="GO" id="GO:0006302">
    <property type="term" value="P:double-strand break repair"/>
    <property type="evidence" value="ECO:0007669"/>
    <property type="project" value="InterPro"/>
</dbReference>
<dbReference type="Pfam" id="PF13476">
    <property type="entry name" value="AAA_23"/>
    <property type="match status" value="1"/>
</dbReference>
<evidence type="ECO:0000313" key="2">
    <source>
        <dbReference type="EMBL" id="KUZ80943.1"/>
    </source>
</evidence>
<comment type="caution">
    <text evidence="2">The sequence shown here is derived from an EMBL/GenBank/DDBJ whole genome shotgun (WGS) entry which is preliminary data.</text>
</comment>
<dbReference type="GO" id="GO:0016887">
    <property type="term" value="F:ATP hydrolysis activity"/>
    <property type="evidence" value="ECO:0007669"/>
    <property type="project" value="InterPro"/>
</dbReference>
<dbReference type="InterPro" id="IPR038729">
    <property type="entry name" value="Rad50/SbcC_AAA"/>
</dbReference>
<evidence type="ECO:0000259" key="1">
    <source>
        <dbReference type="Pfam" id="PF13476"/>
    </source>
</evidence>
<evidence type="ECO:0000313" key="3">
    <source>
        <dbReference type="Proteomes" id="UP000065521"/>
    </source>
</evidence>
<organism evidence="2 3">
    <name type="scientific">Burkholderia ubonensis</name>
    <dbReference type="NCBI Taxonomy" id="101571"/>
    <lineage>
        <taxon>Bacteria</taxon>
        <taxon>Pseudomonadati</taxon>
        <taxon>Pseudomonadota</taxon>
        <taxon>Betaproteobacteria</taxon>
        <taxon>Burkholderiales</taxon>
        <taxon>Burkholderiaceae</taxon>
        <taxon>Burkholderia</taxon>
        <taxon>Burkholderia cepacia complex</taxon>
    </lineage>
</organism>
<gene>
    <name evidence="2" type="ORF">WI38_32715</name>
</gene>
<dbReference type="AlphaFoldDB" id="A0A102LZF6"/>
<feature type="domain" description="Rad50/SbcC-type AAA" evidence="1">
    <location>
        <begin position="6"/>
        <end position="61"/>
    </location>
</feature>
<dbReference type="PANTHER" id="PTHR32114:SF2">
    <property type="entry name" value="ABC TRANSPORTER ABCH.3"/>
    <property type="match status" value="1"/>
</dbReference>
<protein>
    <submittedName>
        <fullName evidence="2">DNA repair protein</fullName>
    </submittedName>
</protein>